<sequence length="128" mass="14486">MKDLYYGGTRVRTYIRDGKTYFMLKDVCKVLGLKHPGTVRRRLNEDNISRHVVQTEGGPQLSVFINEDGLYGILLVSRKKEAKAFRKWITSKVLPSVRKTGSFGPVSLVDALHLATNHSLSTAFYQEV</sequence>
<proteinExistence type="predicted"/>
<dbReference type="EMBL" id="FMYM01000004">
    <property type="protein sequence ID" value="SDB96936.1"/>
    <property type="molecule type" value="Genomic_DNA"/>
</dbReference>
<accession>A0A1G6HTZ0</accession>
<protein>
    <submittedName>
        <fullName evidence="2">BRO family, N-terminal domain</fullName>
    </submittedName>
</protein>
<evidence type="ECO:0000259" key="1">
    <source>
        <dbReference type="PROSITE" id="PS51750"/>
    </source>
</evidence>
<dbReference type="STRING" id="1464122.SAMN05421737_104147"/>
<dbReference type="AlphaFoldDB" id="A0A1G6HTZ0"/>
<dbReference type="RefSeq" id="WP_090775268.1">
    <property type="nucleotide sequence ID" value="NZ_FMYM01000004.1"/>
</dbReference>
<dbReference type="Pfam" id="PF02498">
    <property type="entry name" value="Bro-N"/>
    <property type="match status" value="1"/>
</dbReference>
<dbReference type="Proteomes" id="UP000242662">
    <property type="component" value="Unassembled WGS sequence"/>
</dbReference>
<dbReference type="PANTHER" id="PTHR36180">
    <property type="entry name" value="DNA-BINDING PROTEIN-RELATED-RELATED"/>
    <property type="match status" value="1"/>
</dbReference>
<gene>
    <name evidence="2" type="ORF">SAMN05421737_104147</name>
</gene>
<dbReference type="PANTHER" id="PTHR36180:SF2">
    <property type="entry name" value="BRO FAMILY PROTEIN"/>
    <property type="match status" value="1"/>
</dbReference>
<dbReference type="InterPro" id="IPR003497">
    <property type="entry name" value="BRO_N_domain"/>
</dbReference>
<keyword evidence="3" id="KW-1185">Reference proteome</keyword>
<organism evidence="2 3">
    <name type="scientific">Shouchella lonarensis</name>
    <dbReference type="NCBI Taxonomy" id="1464122"/>
    <lineage>
        <taxon>Bacteria</taxon>
        <taxon>Bacillati</taxon>
        <taxon>Bacillota</taxon>
        <taxon>Bacilli</taxon>
        <taxon>Bacillales</taxon>
        <taxon>Bacillaceae</taxon>
        <taxon>Shouchella</taxon>
    </lineage>
</organism>
<evidence type="ECO:0000313" key="2">
    <source>
        <dbReference type="EMBL" id="SDB96936.1"/>
    </source>
</evidence>
<dbReference type="OrthoDB" id="9812611at2"/>
<dbReference type="PROSITE" id="PS51750">
    <property type="entry name" value="BRO_N"/>
    <property type="match status" value="1"/>
</dbReference>
<dbReference type="SMART" id="SM01040">
    <property type="entry name" value="Bro-N"/>
    <property type="match status" value="1"/>
</dbReference>
<reference evidence="3" key="1">
    <citation type="submission" date="2016-09" db="EMBL/GenBank/DDBJ databases">
        <authorList>
            <person name="Varghese N."/>
            <person name="Submissions S."/>
        </authorList>
    </citation>
    <scope>NUCLEOTIDE SEQUENCE [LARGE SCALE GENOMIC DNA]</scope>
    <source>
        <strain evidence="3">25nlg</strain>
    </source>
</reference>
<feature type="domain" description="Bro-N" evidence="1">
    <location>
        <begin position="1"/>
        <end position="101"/>
    </location>
</feature>
<name>A0A1G6HTZ0_9BACI</name>
<evidence type="ECO:0000313" key="3">
    <source>
        <dbReference type="Proteomes" id="UP000242662"/>
    </source>
</evidence>